<protein>
    <submittedName>
        <fullName evidence="1">Uncharacterized protein</fullName>
    </submittedName>
</protein>
<reference evidence="1" key="1">
    <citation type="submission" date="2024-06" db="EMBL/GenBank/DDBJ databases">
        <authorList>
            <person name="Liu X."/>
            <person name="Lenzi L."/>
            <person name="Haldenby T S."/>
            <person name="Uol C."/>
        </authorList>
    </citation>
    <scope>NUCLEOTIDE SEQUENCE</scope>
</reference>
<evidence type="ECO:0000313" key="2">
    <source>
        <dbReference type="Proteomes" id="UP001497525"/>
    </source>
</evidence>
<dbReference type="EMBL" id="CAXLJL010000025">
    <property type="protein sequence ID" value="CAL5129763.1"/>
    <property type="molecule type" value="Genomic_DNA"/>
</dbReference>
<name>A0AAV2T3A7_CALDB</name>
<proteinExistence type="predicted"/>
<dbReference type="AlphaFoldDB" id="A0AAV2T3A7"/>
<dbReference type="Proteomes" id="UP001497525">
    <property type="component" value="Unassembled WGS sequence"/>
</dbReference>
<dbReference type="InterPro" id="IPR036770">
    <property type="entry name" value="Ankyrin_rpt-contain_sf"/>
</dbReference>
<comment type="caution">
    <text evidence="1">The sequence shown here is derived from an EMBL/GenBank/DDBJ whole genome shotgun (WGS) entry which is preliminary data.</text>
</comment>
<evidence type="ECO:0000313" key="1">
    <source>
        <dbReference type="EMBL" id="CAL5129763.1"/>
    </source>
</evidence>
<gene>
    <name evidence="1" type="ORF">CDAUBV1_LOCUS837</name>
</gene>
<accession>A0AAV2T3A7</accession>
<sequence length="258" mass="29339">MNSTLLTLDLPKINYDEPTELVNKVASSAAQTRVVHMLVNQPFNWDPDRPDEDGRTALMMAELAGTPSTIYELLLHSKTPNYTACWNGQVFPLMVWLHLLWNSDVDVLVDIPMSNRRMSTDAYKSLLGLDPPMESDLLVALYFELVMATPWICKQNFWSSKLKRSGAFWPIQPVKSGKLALHSLHNVQYPHCMDSILISQLNMWDIPSEQKWEQLVGAWAFHNCTQSTLDEEFVFCPPALKLLCRSAVRATLVRSSSE</sequence>
<organism evidence="1 2">
    <name type="scientific">Calicophoron daubneyi</name>
    <name type="common">Rumen fluke</name>
    <name type="synonym">Paramphistomum daubneyi</name>
    <dbReference type="NCBI Taxonomy" id="300641"/>
    <lineage>
        <taxon>Eukaryota</taxon>
        <taxon>Metazoa</taxon>
        <taxon>Spiralia</taxon>
        <taxon>Lophotrochozoa</taxon>
        <taxon>Platyhelminthes</taxon>
        <taxon>Trematoda</taxon>
        <taxon>Digenea</taxon>
        <taxon>Plagiorchiida</taxon>
        <taxon>Pronocephalata</taxon>
        <taxon>Paramphistomoidea</taxon>
        <taxon>Paramphistomidae</taxon>
        <taxon>Calicophoron</taxon>
    </lineage>
</organism>
<dbReference type="SUPFAM" id="SSF48403">
    <property type="entry name" value="Ankyrin repeat"/>
    <property type="match status" value="1"/>
</dbReference>